<evidence type="ECO:0000259" key="4">
    <source>
        <dbReference type="Pfam" id="PF00294"/>
    </source>
</evidence>
<dbReference type="GO" id="GO:0004730">
    <property type="term" value="F:pseudouridylate synthase activity"/>
    <property type="evidence" value="ECO:0007669"/>
    <property type="project" value="TreeGrafter"/>
</dbReference>
<keyword evidence="3" id="KW-0418">Kinase</keyword>
<keyword evidence="5" id="KW-1185">Reference proteome</keyword>
<dbReference type="InterPro" id="IPR029056">
    <property type="entry name" value="Ribokinase-like"/>
</dbReference>
<dbReference type="GO" id="GO:0046872">
    <property type="term" value="F:metal ion binding"/>
    <property type="evidence" value="ECO:0007669"/>
    <property type="project" value="UniProtKB-KW"/>
</dbReference>
<dbReference type="Gene3D" id="3.40.1190.20">
    <property type="match status" value="1"/>
</dbReference>
<evidence type="ECO:0000313" key="6">
    <source>
        <dbReference type="WBParaSite" id="L893_g12552.t1"/>
    </source>
</evidence>
<accession>A0A1I7Y460</accession>
<reference evidence="6" key="1">
    <citation type="submission" date="2016-11" db="UniProtKB">
        <authorList>
            <consortium name="WormBaseParasite"/>
        </authorList>
    </citation>
    <scope>IDENTIFICATION</scope>
</reference>
<dbReference type="PANTHER" id="PTHR42909:SF1">
    <property type="entry name" value="CARBOHYDRATE KINASE PFKB DOMAIN-CONTAINING PROTEIN"/>
    <property type="match status" value="1"/>
</dbReference>
<dbReference type="Proteomes" id="UP000095287">
    <property type="component" value="Unplaced"/>
</dbReference>
<keyword evidence="1" id="KW-0808">Transferase</keyword>
<organism evidence="5 6">
    <name type="scientific">Steinernema glaseri</name>
    <dbReference type="NCBI Taxonomy" id="37863"/>
    <lineage>
        <taxon>Eukaryota</taxon>
        <taxon>Metazoa</taxon>
        <taxon>Ecdysozoa</taxon>
        <taxon>Nematoda</taxon>
        <taxon>Chromadorea</taxon>
        <taxon>Rhabditida</taxon>
        <taxon>Tylenchina</taxon>
        <taxon>Panagrolaimomorpha</taxon>
        <taxon>Strongyloidoidea</taxon>
        <taxon>Steinernematidae</taxon>
        <taxon>Steinernema</taxon>
    </lineage>
</organism>
<evidence type="ECO:0000256" key="3">
    <source>
        <dbReference type="ARBA" id="ARBA00022777"/>
    </source>
</evidence>
<proteinExistence type="predicted"/>
<dbReference type="WBParaSite" id="L893_g12552.t1">
    <property type="protein sequence ID" value="L893_g12552.t1"/>
    <property type="gene ID" value="L893_g12552"/>
</dbReference>
<dbReference type="InterPro" id="IPR011611">
    <property type="entry name" value="PfkB_dom"/>
</dbReference>
<dbReference type="GO" id="GO:0006796">
    <property type="term" value="P:phosphate-containing compound metabolic process"/>
    <property type="evidence" value="ECO:0007669"/>
    <property type="project" value="UniProtKB-ARBA"/>
</dbReference>
<dbReference type="PROSITE" id="PS00584">
    <property type="entry name" value="PFKB_KINASES_2"/>
    <property type="match status" value="1"/>
</dbReference>
<dbReference type="InterPro" id="IPR002173">
    <property type="entry name" value="Carboh/pur_kinase_PfkB_CS"/>
</dbReference>
<dbReference type="GO" id="GO:0016798">
    <property type="term" value="F:hydrolase activity, acting on glycosyl bonds"/>
    <property type="evidence" value="ECO:0007669"/>
    <property type="project" value="TreeGrafter"/>
</dbReference>
<name>A0A1I7Y460_9BILA</name>
<keyword evidence="2" id="KW-0479">Metal-binding</keyword>
<evidence type="ECO:0000256" key="1">
    <source>
        <dbReference type="ARBA" id="ARBA00022679"/>
    </source>
</evidence>
<dbReference type="GO" id="GO:0016301">
    <property type="term" value="F:kinase activity"/>
    <property type="evidence" value="ECO:0007669"/>
    <property type="project" value="UniProtKB-KW"/>
</dbReference>
<dbReference type="Pfam" id="PF00294">
    <property type="entry name" value="PfkB"/>
    <property type="match status" value="1"/>
</dbReference>
<evidence type="ECO:0000313" key="5">
    <source>
        <dbReference type="Proteomes" id="UP000095287"/>
    </source>
</evidence>
<protein>
    <submittedName>
        <fullName evidence="6">PfkB domain-containing protein</fullName>
    </submittedName>
</protein>
<evidence type="ECO:0000256" key="2">
    <source>
        <dbReference type="ARBA" id="ARBA00022723"/>
    </source>
</evidence>
<dbReference type="GO" id="GO:0005737">
    <property type="term" value="C:cytoplasm"/>
    <property type="evidence" value="ECO:0007669"/>
    <property type="project" value="TreeGrafter"/>
</dbReference>
<dbReference type="AlphaFoldDB" id="A0A1I7Y460"/>
<dbReference type="PROSITE" id="PS00583">
    <property type="entry name" value="PFKB_KINASES_1"/>
    <property type="match status" value="1"/>
</dbReference>
<feature type="domain" description="Carbohydrate kinase PfkB" evidence="4">
    <location>
        <begin position="30"/>
        <end position="288"/>
    </location>
</feature>
<dbReference type="SUPFAM" id="SSF53613">
    <property type="entry name" value="Ribokinase-like"/>
    <property type="match status" value="1"/>
</dbReference>
<dbReference type="PANTHER" id="PTHR42909">
    <property type="entry name" value="ZGC:136858"/>
    <property type="match status" value="1"/>
</dbReference>
<sequence length="301" mass="32589">MTIAELTFRVGSHINELLYESALRDDGGSYPGIMRTRCGGVARNHADALTRLGCQTTLVSAIGTDSYGETLLSMCSHMDMSHVLRVSGVQTATYLSVALKGNVLHGITAIEPMISRLTPDVIKSKEDIISDSDAVMVDGNLPTESLKLAIRLAHKHGKFIWFDPADQSKVFKIFEAECFNLINAISPNANEFLKFTNLHSEAEFPEALTTVAETKGPDGVTWWHRKGSKFQKIEKKSPIDPRNVVSVSGAGDCLNSGYMAALLSGLPVEKCHEVADACARFSLLSMESVPSSITPDCLGNA</sequence>